<accession>E6MJ29</accession>
<dbReference type="STRING" id="887929.HMP0721_2014"/>
<dbReference type="Proteomes" id="UP000004754">
    <property type="component" value="Unassembled WGS sequence"/>
</dbReference>
<dbReference type="AlphaFoldDB" id="E6MJ29"/>
<organism evidence="1 2">
    <name type="scientific">Pseudoramibacter alactolyticus ATCC 23263</name>
    <dbReference type="NCBI Taxonomy" id="887929"/>
    <lineage>
        <taxon>Bacteria</taxon>
        <taxon>Bacillati</taxon>
        <taxon>Bacillota</taxon>
        <taxon>Clostridia</taxon>
        <taxon>Eubacteriales</taxon>
        <taxon>Eubacteriaceae</taxon>
        <taxon>Pseudoramibacter</taxon>
    </lineage>
</organism>
<name>E6MJ29_9FIRM</name>
<evidence type="ECO:0000313" key="1">
    <source>
        <dbReference type="EMBL" id="EFV00849.1"/>
    </source>
</evidence>
<keyword evidence="2" id="KW-1185">Reference proteome</keyword>
<reference evidence="1 2" key="1">
    <citation type="submission" date="2010-12" db="EMBL/GenBank/DDBJ databases">
        <authorList>
            <person name="Muzny D."/>
            <person name="Qin X."/>
            <person name="Deng J."/>
            <person name="Jiang H."/>
            <person name="Liu Y."/>
            <person name="Qu J."/>
            <person name="Song X.-Z."/>
            <person name="Zhang L."/>
            <person name="Thornton R."/>
            <person name="Coyle M."/>
            <person name="Francisco L."/>
            <person name="Jackson L."/>
            <person name="Javaid M."/>
            <person name="Korchina V."/>
            <person name="Kovar C."/>
            <person name="Mata R."/>
            <person name="Mathew T."/>
            <person name="Ngo R."/>
            <person name="Nguyen L."/>
            <person name="Nguyen N."/>
            <person name="Okwuonu G."/>
            <person name="Ongeri F."/>
            <person name="Pham C."/>
            <person name="Simmons D."/>
            <person name="Wilczek-Boney K."/>
            <person name="Hale W."/>
            <person name="Jakkamsetti A."/>
            <person name="Pham P."/>
            <person name="Ruth R."/>
            <person name="San Lucas F."/>
            <person name="Warren J."/>
            <person name="Zhang J."/>
            <person name="Zhao Z."/>
            <person name="Zhou C."/>
            <person name="Zhu D."/>
            <person name="Lee S."/>
            <person name="Bess C."/>
            <person name="Blankenburg K."/>
            <person name="Forbes L."/>
            <person name="Fu Q."/>
            <person name="Gubbala S."/>
            <person name="Hirani K."/>
            <person name="Jayaseelan J.C."/>
            <person name="Lara F."/>
            <person name="Munidasa M."/>
            <person name="Palculict T."/>
            <person name="Patil S."/>
            <person name="Pu L.-L."/>
            <person name="Saada N."/>
            <person name="Tang L."/>
            <person name="Weissenberger G."/>
            <person name="Zhu Y."/>
            <person name="Hemphill L."/>
            <person name="Shang Y."/>
            <person name="Youmans B."/>
            <person name="Ayvaz T."/>
            <person name="Ross M."/>
            <person name="Santibanez J."/>
            <person name="Aqrawi P."/>
            <person name="Gross S."/>
            <person name="Joshi V."/>
            <person name="Fowler G."/>
            <person name="Nazareth L."/>
            <person name="Reid J."/>
            <person name="Worley K."/>
            <person name="Petrosino J."/>
            <person name="Highlander S."/>
            <person name="Gibbs R."/>
        </authorList>
    </citation>
    <scope>NUCLEOTIDE SEQUENCE [LARGE SCALE GENOMIC DNA]</scope>
    <source>
        <strain evidence="1 2">ATCC 23263</strain>
    </source>
</reference>
<comment type="caution">
    <text evidence="1">The sequence shown here is derived from an EMBL/GenBank/DDBJ whole genome shotgun (WGS) entry which is preliminary data.</text>
</comment>
<evidence type="ECO:0000313" key="2">
    <source>
        <dbReference type="Proteomes" id="UP000004754"/>
    </source>
</evidence>
<protein>
    <submittedName>
        <fullName evidence="1">Uncharacterized protein</fullName>
    </submittedName>
</protein>
<dbReference type="EMBL" id="AEQN01000026">
    <property type="protein sequence ID" value="EFV00849.1"/>
    <property type="molecule type" value="Genomic_DNA"/>
</dbReference>
<dbReference type="HOGENOM" id="CLU_3121609_0_0_9"/>
<proteinExistence type="predicted"/>
<sequence>MDNFGCAGKYPGVKSGHLWIKRWITVENVDKIGEYPKNRCFQQKNSCAKK</sequence>
<gene>
    <name evidence="1" type="ORF">HMP0721_2014</name>
</gene>